<dbReference type="InterPro" id="IPR006657">
    <property type="entry name" value="MoPterin_dinucl-bd_dom"/>
</dbReference>
<dbReference type="Pfam" id="PF04879">
    <property type="entry name" value="Molybdop_Fe4S4"/>
    <property type="match status" value="1"/>
</dbReference>
<dbReference type="PROSITE" id="PS00932">
    <property type="entry name" value="MOLYBDOPTERIN_PROK_3"/>
    <property type="match status" value="1"/>
</dbReference>
<dbReference type="EMBL" id="CP019236">
    <property type="protein sequence ID" value="APW36283.1"/>
    <property type="molecule type" value="Genomic_DNA"/>
</dbReference>
<dbReference type="InterPro" id="IPR050612">
    <property type="entry name" value="Prok_Mopterin_Oxidored"/>
</dbReference>
<comment type="cofactor">
    <cofactor evidence="1">
        <name>Mo-bis(molybdopterin guanine dinucleotide)</name>
        <dbReference type="ChEBI" id="CHEBI:60539"/>
    </cofactor>
</comment>
<keyword evidence="6" id="KW-0408">Iron</keyword>
<dbReference type="Pfam" id="PF01568">
    <property type="entry name" value="Molydop_binding"/>
    <property type="match status" value="1"/>
</dbReference>
<dbReference type="Gene3D" id="3.40.50.740">
    <property type="match status" value="1"/>
</dbReference>
<dbReference type="SMART" id="SM00926">
    <property type="entry name" value="Molybdop_Fe4S4"/>
    <property type="match status" value="1"/>
</dbReference>
<dbReference type="PANTHER" id="PTHR43742">
    <property type="entry name" value="TRIMETHYLAMINE-N-OXIDE REDUCTASE"/>
    <property type="match status" value="1"/>
</dbReference>
<proteinExistence type="inferred from homology"/>
<protein>
    <submittedName>
        <fullName evidence="9">Molybdopterin oxidoreductase</fullName>
    </submittedName>
</protein>
<sequence length="714" mass="78017">MSTQTKTGHETTVLAACPHDCPDTCSMLVKVQDGKVKAVQGNPSHPFTQGRLCAKTNHYQERVYHPERLLYPMRRTGAKGSGQFERITWEDALNEIAQRWRTTIAESGPRAILPYSYLGTQGLVNGLTVGDPFFNKLGATVSERTFCDSGASTAYIMTVGPTPGMDPESFQHSKLIILWACNMLSTNAHMWPFVEKAQRNGAKLIVIDPVRTRGAQQADQHIRIKPGTDTALALAMMNVIVNEDLIDHDYVAQYTTGFDELKAHVQPYTPEFAAEVSGVDAEVIRTLAREYAATQPAAIRIGVGIERSAGGGQLVRAVTSLPALVGAWRKPGGGILQLPLWAFPINWDGLHRADFIPEGTPVINQWHLGRALTHDLGLETPIQSLFIYNSNPLVVAPDQVRLIEGLSREDLFTVVSEHFMTDTARYADILLPATTQVEQVDLMFSWGHFYLTLNQQSVPPIGEAVSNSELFRRLARAMDFEDPFFYRDDEELMQASMLWDHPAMQGITMEGLRATGYARLNMPSADTYAPHAQGGFPTPSGKVELKASMAAGGNFVLPVFRQGYNGFQDGGPVDALPTFHVRHESAAKDPALAGRFPLSMMSPKSHAFINSNYGNMRRQLAHQGEQYVLINPADASARGIPQGAVVTVQNGRGTFKALARVTDEAMAGVVVTPLGYWIDSSIAGATPAALNPTAFADLGRAPTFSDNLVEVTLD</sequence>
<feature type="domain" description="4Fe-4S Mo/W bis-MGD-type" evidence="8">
    <location>
        <begin position="10"/>
        <end position="67"/>
    </location>
</feature>
<dbReference type="PROSITE" id="PS00490">
    <property type="entry name" value="MOLYBDOPTERIN_PROK_2"/>
    <property type="match status" value="1"/>
</dbReference>
<evidence type="ECO:0000256" key="4">
    <source>
        <dbReference type="ARBA" id="ARBA00022723"/>
    </source>
</evidence>
<dbReference type="InterPro" id="IPR006656">
    <property type="entry name" value="Mopterin_OxRdtase"/>
</dbReference>
<dbReference type="GO" id="GO:0046872">
    <property type="term" value="F:metal ion binding"/>
    <property type="evidence" value="ECO:0007669"/>
    <property type="project" value="UniProtKB-KW"/>
</dbReference>
<dbReference type="Gene3D" id="3.30.2070.10">
    <property type="entry name" value="Formate dehydrogenase/DMSO reductase"/>
    <property type="match status" value="1"/>
</dbReference>
<dbReference type="GO" id="GO:0016491">
    <property type="term" value="F:oxidoreductase activity"/>
    <property type="evidence" value="ECO:0007669"/>
    <property type="project" value="UniProtKB-KW"/>
</dbReference>
<dbReference type="Pfam" id="PF00384">
    <property type="entry name" value="Molybdopterin"/>
    <property type="match status" value="1"/>
</dbReference>
<dbReference type="GO" id="GO:0043546">
    <property type="term" value="F:molybdopterin cofactor binding"/>
    <property type="evidence" value="ECO:0007669"/>
    <property type="project" value="InterPro"/>
</dbReference>
<dbReference type="Gene3D" id="2.40.40.20">
    <property type="match status" value="1"/>
</dbReference>
<dbReference type="CDD" id="cd02766">
    <property type="entry name" value="MopB_3"/>
    <property type="match status" value="1"/>
</dbReference>
<evidence type="ECO:0000313" key="10">
    <source>
        <dbReference type="Proteomes" id="UP000186609"/>
    </source>
</evidence>
<organism evidence="9 10">
    <name type="scientific">Rhodoferax koreensis</name>
    <dbReference type="NCBI Taxonomy" id="1842727"/>
    <lineage>
        <taxon>Bacteria</taxon>
        <taxon>Pseudomonadati</taxon>
        <taxon>Pseudomonadota</taxon>
        <taxon>Betaproteobacteria</taxon>
        <taxon>Burkholderiales</taxon>
        <taxon>Comamonadaceae</taxon>
        <taxon>Rhodoferax</taxon>
    </lineage>
</organism>
<evidence type="ECO:0000256" key="2">
    <source>
        <dbReference type="ARBA" id="ARBA00010312"/>
    </source>
</evidence>
<dbReference type="AlphaFoldDB" id="A0A1P8JR99"/>
<reference evidence="9 10" key="1">
    <citation type="submission" date="2017-01" db="EMBL/GenBank/DDBJ databases">
        <authorList>
            <person name="Mah S.A."/>
            <person name="Swanson W.J."/>
            <person name="Moy G.W."/>
            <person name="Vacquier V.D."/>
        </authorList>
    </citation>
    <scope>NUCLEOTIDE SEQUENCE [LARGE SCALE GENOMIC DNA]</scope>
    <source>
        <strain evidence="9 10">DCY110</strain>
    </source>
</reference>
<dbReference type="GO" id="GO:0051536">
    <property type="term" value="F:iron-sulfur cluster binding"/>
    <property type="evidence" value="ECO:0007669"/>
    <property type="project" value="UniProtKB-KW"/>
</dbReference>
<evidence type="ECO:0000256" key="5">
    <source>
        <dbReference type="ARBA" id="ARBA00023002"/>
    </source>
</evidence>
<dbReference type="InterPro" id="IPR006655">
    <property type="entry name" value="Mopterin_OxRdtase_prok_CS"/>
</dbReference>
<dbReference type="Gene3D" id="2.20.25.90">
    <property type="entry name" value="ADC-like domains"/>
    <property type="match status" value="1"/>
</dbReference>
<comment type="similarity">
    <text evidence="2">Belongs to the prokaryotic molybdopterin-containing oxidoreductase family.</text>
</comment>
<evidence type="ECO:0000313" key="9">
    <source>
        <dbReference type="EMBL" id="APW36283.1"/>
    </source>
</evidence>
<evidence type="ECO:0000259" key="8">
    <source>
        <dbReference type="PROSITE" id="PS51669"/>
    </source>
</evidence>
<dbReference type="PANTHER" id="PTHR43742:SF6">
    <property type="entry name" value="OXIDOREDUCTASE YYAE-RELATED"/>
    <property type="match status" value="1"/>
</dbReference>
<keyword evidence="3" id="KW-0500">Molybdenum</keyword>
<dbReference type="STRING" id="1842727.RD110_02880"/>
<evidence type="ECO:0000256" key="1">
    <source>
        <dbReference type="ARBA" id="ARBA00001942"/>
    </source>
</evidence>
<dbReference type="SUPFAM" id="SSF50692">
    <property type="entry name" value="ADC-like"/>
    <property type="match status" value="1"/>
</dbReference>
<dbReference type="SUPFAM" id="SSF53706">
    <property type="entry name" value="Formate dehydrogenase/DMSO reductase, domains 1-3"/>
    <property type="match status" value="1"/>
</dbReference>
<keyword evidence="4" id="KW-0479">Metal-binding</keyword>
<dbReference type="InterPro" id="IPR006963">
    <property type="entry name" value="Mopterin_OxRdtase_4Fe-4S_dom"/>
</dbReference>
<evidence type="ECO:0000256" key="3">
    <source>
        <dbReference type="ARBA" id="ARBA00022505"/>
    </source>
</evidence>
<dbReference type="PROSITE" id="PS51669">
    <property type="entry name" value="4FE4S_MOW_BIS_MGD"/>
    <property type="match status" value="1"/>
</dbReference>
<dbReference type="OrthoDB" id="9815647at2"/>
<dbReference type="RefSeq" id="WP_076196521.1">
    <property type="nucleotide sequence ID" value="NZ_CP019236.1"/>
</dbReference>
<name>A0A1P8JR99_9BURK</name>
<keyword evidence="10" id="KW-1185">Reference proteome</keyword>
<dbReference type="InterPro" id="IPR009010">
    <property type="entry name" value="Asp_de-COase-like_dom_sf"/>
</dbReference>
<evidence type="ECO:0000256" key="7">
    <source>
        <dbReference type="ARBA" id="ARBA00023014"/>
    </source>
</evidence>
<dbReference type="KEGG" id="rhy:RD110_02880"/>
<dbReference type="Gene3D" id="3.40.228.10">
    <property type="entry name" value="Dimethylsulfoxide Reductase, domain 2"/>
    <property type="match status" value="1"/>
</dbReference>
<keyword evidence="5" id="KW-0560">Oxidoreductase</keyword>
<dbReference type="Proteomes" id="UP000186609">
    <property type="component" value="Chromosome"/>
</dbReference>
<keyword evidence="7" id="KW-0411">Iron-sulfur</keyword>
<evidence type="ECO:0000256" key="6">
    <source>
        <dbReference type="ARBA" id="ARBA00023004"/>
    </source>
</evidence>
<accession>A0A1P8JR99</accession>
<gene>
    <name evidence="9" type="ORF">RD110_02880</name>
</gene>